<sequence length="241" mass="27142">MANPLNIALISQNVWPVALKPSGLSKDPTSPPVLKYHFVTALSEGYQKHFEFARDEWRKYTYLEFSETRYPSNSDILITCKDEGGAKSNVGKLQSGKATKMTFGLYGCTQTTFLHEFGHALGFQHEHQRPGRESSGIHFCDKPHSRTPDDMTINQALNTAGIHVPTDDTDSEEPIYIKHLKDKRDTESKKGAKSKKKSDVRTEGDFEDDFEDFLSTVIKEAVEWVANNPSEGNDNPESEEK</sequence>
<gene>
    <name evidence="3" type="ORF">LACBIDRAFT_335185</name>
</gene>
<dbReference type="GO" id="GO:0006508">
    <property type="term" value="P:proteolysis"/>
    <property type="evidence" value="ECO:0007669"/>
    <property type="project" value="UniProtKB-KW"/>
</dbReference>
<dbReference type="SMART" id="SM00235">
    <property type="entry name" value="ZnMc"/>
    <property type="match status" value="1"/>
</dbReference>
<feature type="domain" description="Peptidase metallopeptidase" evidence="2">
    <location>
        <begin position="23"/>
        <end position="160"/>
    </location>
</feature>
<dbReference type="Pfam" id="PF01400">
    <property type="entry name" value="Astacin"/>
    <property type="match status" value="1"/>
</dbReference>
<keyword evidence="4" id="KW-1185">Reference proteome</keyword>
<dbReference type="OrthoDB" id="291007at2759"/>
<keyword evidence="3" id="KW-0482">Metalloprotease</keyword>
<name>B0E1M1_LACBS</name>
<evidence type="ECO:0000256" key="1">
    <source>
        <dbReference type="SAM" id="MobiDB-lite"/>
    </source>
</evidence>
<dbReference type="Gene3D" id="3.40.390.10">
    <property type="entry name" value="Collagenase (Catalytic Domain)"/>
    <property type="match status" value="1"/>
</dbReference>
<dbReference type="GeneID" id="6085748"/>
<organism evidence="4">
    <name type="scientific">Laccaria bicolor (strain S238N-H82 / ATCC MYA-4686)</name>
    <name type="common">Bicoloured deceiver</name>
    <name type="synonym">Laccaria laccata var. bicolor</name>
    <dbReference type="NCBI Taxonomy" id="486041"/>
    <lineage>
        <taxon>Eukaryota</taxon>
        <taxon>Fungi</taxon>
        <taxon>Dikarya</taxon>
        <taxon>Basidiomycota</taxon>
        <taxon>Agaricomycotina</taxon>
        <taxon>Agaricomycetes</taxon>
        <taxon>Agaricomycetidae</taxon>
        <taxon>Agaricales</taxon>
        <taxon>Agaricineae</taxon>
        <taxon>Hydnangiaceae</taxon>
        <taxon>Laccaria</taxon>
    </lineage>
</organism>
<dbReference type="EMBL" id="DS547168">
    <property type="protein sequence ID" value="EDQ99289.1"/>
    <property type="molecule type" value="Genomic_DNA"/>
</dbReference>
<evidence type="ECO:0000313" key="3">
    <source>
        <dbReference type="EMBL" id="EDQ99289.1"/>
    </source>
</evidence>
<dbReference type="SUPFAM" id="SSF55486">
    <property type="entry name" value="Metalloproteases ('zincins'), catalytic domain"/>
    <property type="match status" value="1"/>
</dbReference>
<reference evidence="3 4" key="1">
    <citation type="journal article" date="2008" name="Nature">
        <title>The genome of Laccaria bicolor provides insights into mycorrhizal symbiosis.</title>
        <authorList>
            <person name="Martin F."/>
            <person name="Aerts A."/>
            <person name="Ahren D."/>
            <person name="Brun A."/>
            <person name="Danchin E.G.J."/>
            <person name="Duchaussoy F."/>
            <person name="Gibon J."/>
            <person name="Kohler A."/>
            <person name="Lindquist E."/>
            <person name="Pereda V."/>
            <person name="Salamov A."/>
            <person name="Shapiro H.J."/>
            <person name="Wuyts J."/>
            <person name="Blaudez D."/>
            <person name="Buee M."/>
            <person name="Brokstein P."/>
            <person name="Canbaeck B."/>
            <person name="Cohen D."/>
            <person name="Courty P.E."/>
            <person name="Coutinho P.M."/>
            <person name="Delaruelle C."/>
            <person name="Detter J.C."/>
            <person name="Deveau A."/>
            <person name="DiFazio S."/>
            <person name="Duplessis S."/>
            <person name="Fraissinet-Tachet L."/>
            <person name="Lucic E."/>
            <person name="Frey-Klett P."/>
            <person name="Fourrey C."/>
            <person name="Feussner I."/>
            <person name="Gay G."/>
            <person name="Grimwood J."/>
            <person name="Hoegger P.J."/>
            <person name="Jain P."/>
            <person name="Kilaru S."/>
            <person name="Labbe J."/>
            <person name="Lin Y.C."/>
            <person name="Legue V."/>
            <person name="Le Tacon F."/>
            <person name="Marmeisse R."/>
            <person name="Melayah D."/>
            <person name="Montanini B."/>
            <person name="Muratet M."/>
            <person name="Nehls U."/>
            <person name="Niculita-Hirzel H."/>
            <person name="Oudot-Le Secq M.P."/>
            <person name="Peter M."/>
            <person name="Quesneville H."/>
            <person name="Rajashekar B."/>
            <person name="Reich M."/>
            <person name="Rouhier N."/>
            <person name="Schmutz J."/>
            <person name="Yin T."/>
            <person name="Chalot M."/>
            <person name="Henrissat B."/>
            <person name="Kuees U."/>
            <person name="Lucas S."/>
            <person name="Van de Peer Y."/>
            <person name="Podila G.K."/>
            <person name="Polle A."/>
            <person name="Pukkila P.J."/>
            <person name="Richardson P.M."/>
            <person name="Rouze P."/>
            <person name="Sanders I.R."/>
            <person name="Stajich J.E."/>
            <person name="Tunlid A."/>
            <person name="Tuskan G."/>
            <person name="Grigoriev I.V."/>
        </authorList>
    </citation>
    <scope>NUCLEOTIDE SEQUENCE [LARGE SCALE GENOMIC DNA]</scope>
    <source>
        <strain evidence="4">S238N-H82 / ATCC MYA-4686</strain>
    </source>
</reference>
<evidence type="ECO:0000313" key="4">
    <source>
        <dbReference type="Proteomes" id="UP000001194"/>
    </source>
</evidence>
<evidence type="ECO:0000259" key="2">
    <source>
        <dbReference type="SMART" id="SM00235"/>
    </source>
</evidence>
<dbReference type="PANTHER" id="PTHR10127">
    <property type="entry name" value="DISCOIDIN, CUB, EGF, LAMININ , AND ZINC METALLOPROTEASE DOMAIN CONTAINING"/>
    <property type="match status" value="1"/>
</dbReference>
<keyword evidence="3" id="KW-0378">Hydrolase</keyword>
<dbReference type="GO" id="GO:0004222">
    <property type="term" value="F:metalloendopeptidase activity"/>
    <property type="evidence" value="ECO:0007669"/>
    <property type="project" value="InterPro"/>
</dbReference>
<dbReference type="PANTHER" id="PTHR10127:SF850">
    <property type="entry name" value="METALLOENDOPEPTIDASE"/>
    <property type="match status" value="1"/>
</dbReference>
<dbReference type="Proteomes" id="UP000001194">
    <property type="component" value="Unassembled WGS sequence"/>
</dbReference>
<dbReference type="HOGENOM" id="CLU_1151956_0_0_1"/>
<proteinExistence type="predicted"/>
<dbReference type="InterPro" id="IPR006026">
    <property type="entry name" value="Peptidase_Metallo"/>
</dbReference>
<keyword evidence="3" id="KW-0645">Protease</keyword>
<dbReference type="AlphaFoldDB" id="B0E1M1"/>
<dbReference type="InParanoid" id="B0E1M1"/>
<dbReference type="InterPro" id="IPR024079">
    <property type="entry name" value="MetalloPept_cat_dom_sf"/>
</dbReference>
<dbReference type="GO" id="GO:0008270">
    <property type="term" value="F:zinc ion binding"/>
    <property type="evidence" value="ECO:0007669"/>
    <property type="project" value="InterPro"/>
</dbReference>
<feature type="region of interest" description="Disordered" evidence="1">
    <location>
        <begin position="179"/>
        <end position="206"/>
    </location>
</feature>
<dbReference type="KEGG" id="lbc:LACBIDRAFT_335185"/>
<dbReference type="RefSeq" id="XP_001890099.1">
    <property type="nucleotide sequence ID" value="XM_001890064.1"/>
</dbReference>
<accession>B0E1M1</accession>
<dbReference type="InterPro" id="IPR001506">
    <property type="entry name" value="Peptidase_M12A"/>
</dbReference>
<protein>
    <submittedName>
        <fullName evidence="3">Mycorrhiza-induced metalloprotease</fullName>
    </submittedName>
</protein>